<feature type="domain" description="FAD dependent oxidoreductase" evidence="7">
    <location>
        <begin position="9"/>
        <end position="346"/>
    </location>
</feature>
<dbReference type="VEuPathDB" id="FungiDB:C8Q69DRAFT_509452"/>
<protein>
    <submittedName>
        <fullName evidence="8">Putative D-amino acid oxidase</fullName>
    </submittedName>
</protein>
<reference evidence="8 9" key="1">
    <citation type="journal article" date="2018" name="Front. Microbiol.">
        <title>Genomic and genetic insights into a cosmopolitan fungus, Paecilomyces variotii (Eurotiales).</title>
        <authorList>
            <person name="Urquhart A.S."/>
            <person name="Mondo S.J."/>
            <person name="Makela M.R."/>
            <person name="Hane J.K."/>
            <person name="Wiebenga A."/>
            <person name="He G."/>
            <person name="Mihaltcheva S."/>
            <person name="Pangilinan J."/>
            <person name="Lipzen A."/>
            <person name="Barry K."/>
            <person name="de Vries R.P."/>
            <person name="Grigoriev I.V."/>
            <person name="Idnurm A."/>
        </authorList>
    </citation>
    <scope>NUCLEOTIDE SEQUENCE [LARGE SCALE GENOMIC DNA]</scope>
    <source>
        <strain evidence="8 9">CBS 101075</strain>
    </source>
</reference>
<dbReference type="SUPFAM" id="SSF51971">
    <property type="entry name" value="Nucleotide-binding domain"/>
    <property type="match status" value="1"/>
</dbReference>
<dbReference type="GO" id="GO:0003884">
    <property type="term" value="F:D-amino-acid oxidase activity"/>
    <property type="evidence" value="ECO:0007669"/>
    <property type="project" value="InterPro"/>
</dbReference>
<dbReference type="GO" id="GO:0071949">
    <property type="term" value="F:FAD binding"/>
    <property type="evidence" value="ECO:0007669"/>
    <property type="project" value="InterPro"/>
</dbReference>
<feature type="binding site" evidence="6">
    <location>
        <position position="303"/>
    </location>
    <ligand>
        <name>D-dopa</name>
        <dbReference type="ChEBI" id="CHEBI:149689"/>
    </ligand>
</feature>
<dbReference type="Pfam" id="PF01266">
    <property type="entry name" value="DAO"/>
    <property type="match status" value="1"/>
</dbReference>
<dbReference type="GO" id="GO:0005737">
    <property type="term" value="C:cytoplasm"/>
    <property type="evidence" value="ECO:0007669"/>
    <property type="project" value="TreeGrafter"/>
</dbReference>
<gene>
    <name evidence="8" type="ORF">C8Q69DRAFT_509452</name>
</gene>
<keyword evidence="9" id="KW-1185">Reference proteome</keyword>
<comment type="cofactor">
    <cofactor evidence="1 6">
        <name>FAD</name>
        <dbReference type="ChEBI" id="CHEBI:57692"/>
    </cofactor>
</comment>
<keyword evidence="5" id="KW-0560">Oxidoreductase</keyword>
<evidence type="ECO:0000256" key="1">
    <source>
        <dbReference type="ARBA" id="ARBA00001974"/>
    </source>
</evidence>
<evidence type="ECO:0000256" key="3">
    <source>
        <dbReference type="ARBA" id="ARBA00022630"/>
    </source>
</evidence>
<dbReference type="SUPFAM" id="SSF54373">
    <property type="entry name" value="FAD-linked reductases, C-terminal domain"/>
    <property type="match status" value="1"/>
</dbReference>
<comment type="caution">
    <text evidence="8">The sequence shown here is derived from an EMBL/GenBank/DDBJ whole genome shotgun (WGS) entry which is preliminary data.</text>
</comment>
<name>A0A443HM16_BYSSP</name>
<dbReference type="GeneID" id="39602369"/>
<evidence type="ECO:0000313" key="9">
    <source>
        <dbReference type="Proteomes" id="UP000283841"/>
    </source>
</evidence>
<dbReference type="Proteomes" id="UP000283841">
    <property type="component" value="Unassembled WGS sequence"/>
</dbReference>
<organism evidence="8 9">
    <name type="scientific">Byssochlamys spectabilis</name>
    <name type="common">Paecilomyces variotii</name>
    <dbReference type="NCBI Taxonomy" id="264951"/>
    <lineage>
        <taxon>Eukaryota</taxon>
        <taxon>Fungi</taxon>
        <taxon>Dikarya</taxon>
        <taxon>Ascomycota</taxon>
        <taxon>Pezizomycotina</taxon>
        <taxon>Eurotiomycetes</taxon>
        <taxon>Eurotiomycetidae</taxon>
        <taxon>Eurotiales</taxon>
        <taxon>Thermoascaceae</taxon>
        <taxon>Paecilomyces</taxon>
    </lineage>
</organism>
<dbReference type="EMBL" id="RCNU01000011">
    <property type="protein sequence ID" value="RWQ92867.1"/>
    <property type="molecule type" value="Genomic_DNA"/>
</dbReference>
<evidence type="ECO:0000259" key="7">
    <source>
        <dbReference type="Pfam" id="PF01266"/>
    </source>
</evidence>
<dbReference type="PANTHER" id="PTHR11530:SF16">
    <property type="entry name" value="D-AMINO ACID OXIDASE (AFU_ORTHOLOGUE AFUA_5G11290)"/>
    <property type="match status" value="1"/>
</dbReference>
<dbReference type="PANTHER" id="PTHR11530">
    <property type="entry name" value="D-AMINO ACID OXIDASE"/>
    <property type="match status" value="1"/>
</dbReference>
<dbReference type="PIRSF" id="PIRSF000189">
    <property type="entry name" value="D-aa_oxidase"/>
    <property type="match status" value="1"/>
</dbReference>
<evidence type="ECO:0000256" key="4">
    <source>
        <dbReference type="ARBA" id="ARBA00022827"/>
    </source>
</evidence>
<keyword evidence="4 6" id="KW-0274">FAD</keyword>
<dbReference type="GO" id="GO:0019478">
    <property type="term" value="P:D-amino acid catabolic process"/>
    <property type="evidence" value="ECO:0007669"/>
    <property type="project" value="TreeGrafter"/>
</dbReference>
<keyword evidence="3" id="KW-0285">Flavoprotein</keyword>
<dbReference type="InterPro" id="IPR006076">
    <property type="entry name" value="FAD-dep_OxRdtase"/>
</dbReference>
<comment type="similarity">
    <text evidence="2">Belongs to the DAMOX/DASOX family.</text>
</comment>
<evidence type="ECO:0000256" key="2">
    <source>
        <dbReference type="ARBA" id="ARBA00006730"/>
    </source>
</evidence>
<dbReference type="Gene3D" id="3.40.50.720">
    <property type="entry name" value="NAD(P)-binding Rossmann-like Domain"/>
    <property type="match status" value="1"/>
</dbReference>
<dbReference type="PROSITE" id="PS00677">
    <property type="entry name" value="DAO"/>
    <property type="match status" value="1"/>
</dbReference>
<feature type="binding site" evidence="6">
    <location>
        <position position="193"/>
    </location>
    <ligand>
        <name>FAD</name>
        <dbReference type="ChEBI" id="CHEBI:57692"/>
    </ligand>
</feature>
<evidence type="ECO:0000256" key="5">
    <source>
        <dbReference type="ARBA" id="ARBA00023002"/>
    </source>
</evidence>
<dbReference type="RefSeq" id="XP_028482512.1">
    <property type="nucleotide sequence ID" value="XM_028633092.1"/>
</dbReference>
<accession>A0A443HM16</accession>
<sequence length="358" mass="39574">MSQQQPPSIIVLGGGVTGLTVASEFLHIYPSSKITIVAKHLPGDISFAEYASPQAGANWASFEENLGQYATYDRVAFERFLRIADEYPESSGVKRFPMRFVFDEEKDEVKRLWYVDLVGGVKVIGSGEEGEKLPDGARSAVDLTTFMINPVVYLVWLQTRLLKKGVQFIKRAYSHIDHVFDDFPDAAAVFNCTALGARNLGGVEDKDVYPAKGQTILIAEPKTPIQKMYIWDTSRFGNNEFSHVFPRPLGGGIIIGGVKIDGDWDDKPDMARAERIKERACQLCPELGRPDQLQVLSHNVGLRPARKGGARVQVETRKGKILVHNYGAGGAGYQSSWGTAAHAVELFSQQYASRHSKL</sequence>
<feature type="binding site" evidence="6">
    <location>
        <position position="330"/>
    </location>
    <ligand>
        <name>D-dopa</name>
        <dbReference type="ChEBI" id="CHEBI:149689"/>
    </ligand>
</feature>
<proteinExistence type="inferred from homology"/>
<dbReference type="STRING" id="264951.A0A443HM16"/>
<evidence type="ECO:0000313" key="8">
    <source>
        <dbReference type="EMBL" id="RWQ92867.1"/>
    </source>
</evidence>
<dbReference type="InterPro" id="IPR006181">
    <property type="entry name" value="D-amino_acid_oxidase_CS"/>
</dbReference>
<dbReference type="Gene3D" id="3.30.9.10">
    <property type="entry name" value="D-Amino Acid Oxidase, subunit A, domain 2"/>
    <property type="match status" value="1"/>
</dbReference>
<evidence type="ECO:0000256" key="6">
    <source>
        <dbReference type="PIRSR" id="PIRSR000189-1"/>
    </source>
</evidence>
<dbReference type="InterPro" id="IPR023209">
    <property type="entry name" value="DAO"/>
</dbReference>
<dbReference type="AlphaFoldDB" id="A0A443HM16"/>